<evidence type="ECO:0000256" key="1">
    <source>
        <dbReference type="ARBA" id="ARBA00004651"/>
    </source>
</evidence>
<dbReference type="PIRSF" id="PIRSF500217">
    <property type="entry name" value="AlgI"/>
    <property type="match status" value="1"/>
</dbReference>
<feature type="transmembrane region" description="Helical" evidence="10">
    <location>
        <begin position="312"/>
        <end position="335"/>
    </location>
</feature>
<feature type="transmembrane region" description="Helical" evidence="10">
    <location>
        <begin position="438"/>
        <end position="456"/>
    </location>
</feature>
<keyword evidence="3 9" id="KW-1003">Cell membrane</keyword>
<evidence type="ECO:0000313" key="11">
    <source>
        <dbReference type="EMBL" id="KNZ68306.1"/>
    </source>
</evidence>
<gene>
    <name evidence="11" type="primary">patA</name>
    <name evidence="11" type="ORF">Tfer_3132</name>
</gene>
<protein>
    <submittedName>
        <fullName evidence="11">Peptidoglycan O-acetyltransferase</fullName>
    </submittedName>
</protein>
<keyword evidence="7 9" id="KW-0472">Membrane</keyword>
<organism evidence="11 12">
    <name type="scientific">Thermincola ferriacetica</name>
    <dbReference type="NCBI Taxonomy" id="281456"/>
    <lineage>
        <taxon>Bacteria</taxon>
        <taxon>Bacillati</taxon>
        <taxon>Bacillota</taxon>
        <taxon>Clostridia</taxon>
        <taxon>Eubacteriales</taxon>
        <taxon>Thermincolaceae</taxon>
        <taxon>Thermincola</taxon>
    </lineage>
</organism>
<evidence type="ECO:0000256" key="7">
    <source>
        <dbReference type="ARBA" id="ARBA00023136"/>
    </source>
</evidence>
<feature type="transmembrane region" description="Helical" evidence="10">
    <location>
        <begin position="80"/>
        <end position="96"/>
    </location>
</feature>
<keyword evidence="12" id="KW-1185">Reference proteome</keyword>
<feature type="transmembrane region" description="Helical" evidence="10">
    <location>
        <begin position="117"/>
        <end position="137"/>
    </location>
</feature>
<evidence type="ECO:0000256" key="2">
    <source>
        <dbReference type="ARBA" id="ARBA00010323"/>
    </source>
</evidence>
<evidence type="ECO:0000256" key="8">
    <source>
        <dbReference type="ARBA" id="ARBA00023315"/>
    </source>
</evidence>
<dbReference type="GO" id="GO:0005886">
    <property type="term" value="C:plasma membrane"/>
    <property type="evidence" value="ECO:0007669"/>
    <property type="project" value="UniProtKB-SubCell"/>
</dbReference>
<feature type="transmembrane region" description="Helical" evidence="10">
    <location>
        <begin position="411"/>
        <end position="432"/>
    </location>
</feature>
<evidence type="ECO:0000256" key="4">
    <source>
        <dbReference type="ARBA" id="ARBA00022679"/>
    </source>
</evidence>
<feature type="transmembrane region" description="Helical" evidence="10">
    <location>
        <begin position="149"/>
        <end position="169"/>
    </location>
</feature>
<feature type="transmembrane region" description="Helical" evidence="10">
    <location>
        <begin position="355"/>
        <end position="373"/>
    </location>
</feature>
<dbReference type="Proteomes" id="UP000037175">
    <property type="component" value="Unassembled WGS sequence"/>
</dbReference>
<evidence type="ECO:0000256" key="6">
    <source>
        <dbReference type="ARBA" id="ARBA00022989"/>
    </source>
</evidence>
<dbReference type="AlphaFoldDB" id="A0A0L6VYK8"/>
<evidence type="ECO:0000256" key="3">
    <source>
        <dbReference type="ARBA" id="ARBA00022475"/>
    </source>
</evidence>
<dbReference type="PIRSF" id="PIRSF016636">
    <property type="entry name" value="AlgI_DltB"/>
    <property type="match status" value="1"/>
</dbReference>
<dbReference type="PATRIC" id="fig|281456.6.peg.3288"/>
<feature type="transmembrane region" description="Helical" evidence="10">
    <location>
        <begin position="35"/>
        <end position="60"/>
    </location>
</feature>
<evidence type="ECO:0000256" key="5">
    <source>
        <dbReference type="ARBA" id="ARBA00022692"/>
    </source>
</evidence>
<dbReference type="EMBL" id="LGTE01000036">
    <property type="protein sequence ID" value="KNZ68306.1"/>
    <property type="molecule type" value="Genomic_DNA"/>
</dbReference>
<comment type="subcellular location">
    <subcellularLocation>
        <location evidence="1">Cell membrane</location>
        <topology evidence="1">Multi-pass membrane protein</topology>
    </subcellularLocation>
</comment>
<sequence length="466" mass="53630">MLFNSYEFLFFYLPICFTLYFILNQFRLVKVSRGWLAFCSVFFYSWWNIANLPILSGSILFNYFTGSILTKSSSTVRKKIALIVGITINLLLLGYYKYANFLIANINAVTGSRFSPLYVILPLGISFFTFTQIAYLVDAYRGEAKEYSFINYVLFVTFFPHLIAGPIIHHKEMMPQFASLRGKVLNWKNISNGLFLFAVGLVKKVLIADSLAHWANPGFKAMSLTMVEAWATALSYTFQLYFDFSGYTDMAIGLSLFFNIQLPQNFNSPYKSASIIEFWRRWHMTLSRFLRDYLYIPLGGSCRGLFRKCINLVITMTLGGLWHGAAWTFVIWGFLHGVALVINHLWRTIGFRMHWLPGRILTFFFVTATWVIFRAENLPQALVVLKGMINIKHVGLHTGITQALPAGRNEIVVLALLYLFVTCWKNSAAWVMNLKPNWKWAMVVTVFLVAGIFGMNRVSEFLYFQF</sequence>
<accession>A0A0L6VYK8</accession>
<dbReference type="InterPro" id="IPR004299">
    <property type="entry name" value="MBOAT_fam"/>
</dbReference>
<evidence type="ECO:0000256" key="9">
    <source>
        <dbReference type="PIRNR" id="PIRNR016636"/>
    </source>
</evidence>
<dbReference type="GO" id="GO:0042121">
    <property type="term" value="P:alginic acid biosynthetic process"/>
    <property type="evidence" value="ECO:0007669"/>
    <property type="project" value="InterPro"/>
</dbReference>
<evidence type="ECO:0000313" key="12">
    <source>
        <dbReference type="Proteomes" id="UP000037175"/>
    </source>
</evidence>
<proteinExistence type="inferred from homology"/>
<name>A0A0L6VYK8_9FIRM</name>
<feature type="transmembrane region" description="Helical" evidence="10">
    <location>
        <begin position="6"/>
        <end position="23"/>
    </location>
</feature>
<keyword evidence="4 9" id="KW-0808">Transferase</keyword>
<evidence type="ECO:0000256" key="10">
    <source>
        <dbReference type="SAM" id="Phobius"/>
    </source>
</evidence>
<dbReference type="InterPro" id="IPR028362">
    <property type="entry name" value="AlgI"/>
</dbReference>
<keyword evidence="8 9" id="KW-0012">Acyltransferase</keyword>
<comment type="similarity">
    <text evidence="2 9">Belongs to the membrane-bound acyltransferase family.</text>
</comment>
<dbReference type="Pfam" id="PF03062">
    <property type="entry name" value="MBOAT"/>
    <property type="match status" value="1"/>
</dbReference>
<feature type="transmembrane region" description="Helical" evidence="10">
    <location>
        <begin position="190"/>
        <end position="215"/>
    </location>
</feature>
<reference evidence="12" key="1">
    <citation type="submission" date="2015-07" db="EMBL/GenBank/DDBJ databases">
        <title>Complete Genome of Thermincola ferriacetica strain Z-0001T.</title>
        <authorList>
            <person name="Lusk B."/>
            <person name="Badalamenti J.P."/>
            <person name="Parameswaran P."/>
            <person name="Bond D.R."/>
            <person name="Torres C.I."/>
        </authorList>
    </citation>
    <scope>NUCLEOTIDE SEQUENCE [LARGE SCALE GENOMIC DNA]</scope>
    <source>
        <strain evidence="12">Z-0001</strain>
    </source>
</reference>
<dbReference type="GO" id="GO:0016746">
    <property type="term" value="F:acyltransferase activity"/>
    <property type="evidence" value="ECO:0007669"/>
    <property type="project" value="UniProtKB-KW"/>
</dbReference>
<keyword evidence="5 10" id="KW-0812">Transmembrane</keyword>
<dbReference type="PANTHER" id="PTHR13285">
    <property type="entry name" value="ACYLTRANSFERASE"/>
    <property type="match status" value="1"/>
</dbReference>
<keyword evidence="6 10" id="KW-1133">Transmembrane helix</keyword>
<comment type="caution">
    <text evidence="11">The sequence shown here is derived from an EMBL/GenBank/DDBJ whole genome shotgun (WGS) entry which is preliminary data.</text>
</comment>
<dbReference type="InterPro" id="IPR024194">
    <property type="entry name" value="Ac/AlaTfrase_AlgI/DltB"/>
</dbReference>
<dbReference type="InterPro" id="IPR051085">
    <property type="entry name" value="MB_O-acyltransferase"/>
</dbReference>
<dbReference type="PANTHER" id="PTHR13285:SF23">
    <property type="entry name" value="TEICHOIC ACID D-ALANYLTRANSFERASE"/>
    <property type="match status" value="1"/>
</dbReference>